<keyword evidence="3" id="KW-1185">Reference proteome</keyword>
<accession>A0A1X0B3L9</accession>
<evidence type="ECO:0008006" key="4">
    <source>
        <dbReference type="Google" id="ProtNLM"/>
    </source>
</evidence>
<sequence length="130" mass="13707">MVMGLIFVALGLIAVAVGIAGFRGRRSAHRTGIKLPATVVSERKTVNRQGGHSYFATVRFKAPDGSAMEQASRWGNNKSRLGQSVDVWYTPGKPVWLDSSSSASGTWVAAATGLVFVAVGVALASGHLHR</sequence>
<evidence type="ECO:0000313" key="3">
    <source>
        <dbReference type="Proteomes" id="UP000192448"/>
    </source>
</evidence>
<gene>
    <name evidence="2" type="ORF">BST13_09575</name>
</gene>
<feature type="transmembrane region" description="Helical" evidence="1">
    <location>
        <begin position="107"/>
        <end position="128"/>
    </location>
</feature>
<name>A0A1X0B3L9_9MYCO</name>
<dbReference type="EMBL" id="MVHF01000007">
    <property type="protein sequence ID" value="ORA36941.1"/>
    <property type="molecule type" value="Genomic_DNA"/>
</dbReference>
<comment type="caution">
    <text evidence="2">The sequence shown here is derived from an EMBL/GenBank/DDBJ whole genome shotgun (WGS) entry which is preliminary data.</text>
</comment>
<dbReference type="AlphaFoldDB" id="A0A1X0B3L9"/>
<keyword evidence="1" id="KW-1133">Transmembrane helix</keyword>
<protein>
    <recommendedName>
        <fullName evidence="4">DUF3592 domain-containing protein</fullName>
    </recommendedName>
</protein>
<reference evidence="2 3" key="1">
    <citation type="submission" date="2017-02" db="EMBL/GenBank/DDBJ databases">
        <title>The new phylogeny of genus Mycobacterium.</title>
        <authorList>
            <person name="Tortoli E."/>
            <person name="Trovato A."/>
            <person name="Cirillo D.M."/>
        </authorList>
    </citation>
    <scope>NUCLEOTIDE SEQUENCE [LARGE SCALE GENOMIC DNA]</scope>
    <source>
        <strain evidence="2 3">RW6</strain>
    </source>
</reference>
<keyword evidence="1" id="KW-0812">Transmembrane</keyword>
<keyword evidence="1" id="KW-0472">Membrane</keyword>
<evidence type="ECO:0000256" key="1">
    <source>
        <dbReference type="SAM" id="Phobius"/>
    </source>
</evidence>
<organism evidence="2 3">
    <name type="scientific">Mycobacterium aquaticum</name>
    <dbReference type="NCBI Taxonomy" id="1927124"/>
    <lineage>
        <taxon>Bacteria</taxon>
        <taxon>Bacillati</taxon>
        <taxon>Actinomycetota</taxon>
        <taxon>Actinomycetes</taxon>
        <taxon>Mycobacteriales</taxon>
        <taxon>Mycobacteriaceae</taxon>
        <taxon>Mycobacterium</taxon>
    </lineage>
</organism>
<proteinExistence type="predicted"/>
<evidence type="ECO:0000313" key="2">
    <source>
        <dbReference type="EMBL" id="ORA36941.1"/>
    </source>
</evidence>
<dbReference type="Proteomes" id="UP000192448">
    <property type="component" value="Unassembled WGS sequence"/>
</dbReference>